<comment type="catalytic activity">
    <reaction evidence="7">
        <text>a peptidoglycan chain = a peptidoglycan chain with N-acetyl-1,6-anhydromuramyl-[peptide] at the reducing end + a peptidoglycan chain with N-acetylglucosamine at the non-reducing end.</text>
        <dbReference type="EC" id="4.2.2.29"/>
    </reaction>
</comment>
<feature type="site" description="Important for catalytic activity" evidence="7">
    <location>
        <position position="218"/>
    </location>
</feature>
<dbReference type="EC" id="4.2.2.29" evidence="7"/>
<dbReference type="OrthoDB" id="9814591at2"/>
<comment type="function">
    <text evidence="7">Functions as a peptidoglycan terminase that cleaves nascent peptidoglycan strands endolytically to terminate their elongation.</text>
</comment>
<dbReference type="STRING" id="492660.SAMN05192566_0152"/>
<proteinExistence type="inferred from homology"/>
<evidence type="ECO:0000256" key="1">
    <source>
        <dbReference type="ARBA" id="ARBA00022475"/>
    </source>
</evidence>
<comment type="similarity">
    <text evidence="7">Belongs to the transglycosylase MltG family.</text>
</comment>
<dbReference type="RefSeq" id="WP_091468311.1">
    <property type="nucleotide sequence ID" value="NZ_FNFX01000001.1"/>
</dbReference>
<keyword evidence="5 7" id="KW-0456">Lyase</keyword>
<evidence type="ECO:0000256" key="7">
    <source>
        <dbReference type="HAMAP-Rule" id="MF_02065"/>
    </source>
</evidence>
<keyword evidence="1 7" id="KW-1003">Cell membrane</keyword>
<keyword evidence="4 7" id="KW-0472">Membrane</keyword>
<keyword evidence="9" id="KW-1185">Reference proteome</keyword>
<evidence type="ECO:0000256" key="3">
    <source>
        <dbReference type="ARBA" id="ARBA00022989"/>
    </source>
</evidence>
<dbReference type="GO" id="GO:0008932">
    <property type="term" value="F:lytic endotransglycosylase activity"/>
    <property type="evidence" value="ECO:0007669"/>
    <property type="project" value="UniProtKB-UniRule"/>
</dbReference>
<reference evidence="9" key="1">
    <citation type="submission" date="2016-10" db="EMBL/GenBank/DDBJ databases">
        <authorList>
            <person name="Varghese N."/>
            <person name="Submissions S."/>
        </authorList>
    </citation>
    <scope>NUCLEOTIDE SEQUENCE [LARGE SCALE GENOMIC DNA]</scope>
    <source>
        <strain evidence="9">CBMB127</strain>
    </source>
</reference>
<dbReference type="AlphaFoldDB" id="A0A1G8Z8F1"/>
<accession>A0A1G8Z8F1</accession>
<gene>
    <name evidence="7" type="primary">mltG</name>
    <name evidence="8" type="ORF">SAMN05192566_0152</name>
</gene>
<evidence type="ECO:0000256" key="5">
    <source>
        <dbReference type="ARBA" id="ARBA00023239"/>
    </source>
</evidence>
<evidence type="ECO:0000313" key="9">
    <source>
        <dbReference type="Proteomes" id="UP000198629"/>
    </source>
</evidence>
<dbReference type="GO" id="GO:0009252">
    <property type="term" value="P:peptidoglycan biosynthetic process"/>
    <property type="evidence" value="ECO:0007669"/>
    <property type="project" value="UniProtKB-UniRule"/>
</dbReference>
<keyword evidence="2 7" id="KW-0812">Transmembrane</keyword>
<keyword evidence="6 7" id="KW-0961">Cell wall biogenesis/degradation</keyword>
<evidence type="ECO:0000256" key="6">
    <source>
        <dbReference type="ARBA" id="ARBA00023316"/>
    </source>
</evidence>
<dbReference type="Gene3D" id="3.30.1490.480">
    <property type="entry name" value="Endolytic murein transglycosylase"/>
    <property type="match status" value="1"/>
</dbReference>
<feature type="transmembrane region" description="Helical" evidence="7">
    <location>
        <begin position="7"/>
        <end position="28"/>
    </location>
</feature>
<dbReference type="Gene3D" id="3.30.160.60">
    <property type="entry name" value="Classic Zinc Finger"/>
    <property type="match status" value="1"/>
</dbReference>
<organism evidence="8 9">
    <name type="scientific">Methylophilus rhizosphaerae</name>
    <dbReference type="NCBI Taxonomy" id="492660"/>
    <lineage>
        <taxon>Bacteria</taxon>
        <taxon>Pseudomonadati</taxon>
        <taxon>Pseudomonadota</taxon>
        <taxon>Betaproteobacteria</taxon>
        <taxon>Nitrosomonadales</taxon>
        <taxon>Methylophilaceae</taxon>
        <taxon>Methylophilus</taxon>
    </lineage>
</organism>
<dbReference type="NCBIfam" id="TIGR00247">
    <property type="entry name" value="endolytic transglycosylase MltG"/>
    <property type="match status" value="1"/>
</dbReference>
<evidence type="ECO:0000256" key="4">
    <source>
        <dbReference type="ARBA" id="ARBA00023136"/>
    </source>
</evidence>
<dbReference type="InterPro" id="IPR003770">
    <property type="entry name" value="MLTG-like"/>
</dbReference>
<sequence>MRFIKQCLKYVAALLGISGLALALWLVIFTIRPLPMTAETIGMQIPAGASVRSIADQLVTAGILREPYSFLAIVKLTGSGSRLQAGDYAFNAPLQVLGLIDLLQHGTFDQFKLQLTEGKTFADLRQKLAEMPGIRHDTLNMSDMELMQLVSGELAQPEGWFFPDTYFIDTQSSDIDLYKRAYQKMQQYLSAAWEARQAGLPYQTPYEALIMASIVEKETGVEIERPQIAGVFVNRLRLGMRLQTDPTVIYGMGSRYHGNISRSDLLTDTPYNTYTRSGLPPTPIALPGLASIQAALHPANTRALYFVANGQGSHVFTSSLEEHNKAVRTYQLKKH</sequence>
<dbReference type="GO" id="GO:0071555">
    <property type="term" value="P:cell wall organization"/>
    <property type="evidence" value="ECO:0007669"/>
    <property type="project" value="UniProtKB-KW"/>
</dbReference>
<dbReference type="HAMAP" id="MF_02065">
    <property type="entry name" value="MltG"/>
    <property type="match status" value="1"/>
</dbReference>
<dbReference type="PANTHER" id="PTHR30518">
    <property type="entry name" value="ENDOLYTIC MUREIN TRANSGLYCOSYLASE"/>
    <property type="match status" value="1"/>
</dbReference>
<dbReference type="GO" id="GO:0005886">
    <property type="term" value="C:plasma membrane"/>
    <property type="evidence" value="ECO:0007669"/>
    <property type="project" value="UniProtKB-SubCell"/>
</dbReference>
<dbReference type="Proteomes" id="UP000198629">
    <property type="component" value="Unassembled WGS sequence"/>
</dbReference>
<name>A0A1G8Z8F1_9PROT</name>
<keyword evidence="7" id="KW-0997">Cell inner membrane</keyword>
<evidence type="ECO:0000313" key="8">
    <source>
        <dbReference type="EMBL" id="SDK11328.1"/>
    </source>
</evidence>
<protein>
    <recommendedName>
        <fullName evidence="7">Endolytic murein transglycosylase</fullName>
        <ecNumber evidence="7">4.2.2.29</ecNumber>
    </recommendedName>
    <alternativeName>
        <fullName evidence="7">Peptidoglycan lytic transglycosylase</fullName>
    </alternativeName>
    <alternativeName>
        <fullName evidence="7">Peptidoglycan polymerization terminase</fullName>
    </alternativeName>
</protein>
<evidence type="ECO:0000256" key="2">
    <source>
        <dbReference type="ARBA" id="ARBA00022692"/>
    </source>
</evidence>
<dbReference type="EMBL" id="FNFX01000001">
    <property type="protein sequence ID" value="SDK11328.1"/>
    <property type="molecule type" value="Genomic_DNA"/>
</dbReference>
<comment type="subcellular location">
    <subcellularLocation>
        <location evidence="7">Cell inner membrane</location>
        <topology evidence="7">Single-pass membrane protein</topology>
    </subcellularLocation>
</comment>
<dbReference type="PANTHER" id="PTHR30518:SF2">
    <property type="entry name" value="ENDOLYTIC MUREIN TRANSGLYCOSYLASE"/>
    <property type="match status" value="1"/>
</dbReference>
<dbReference type="Pfam" id="PF02618">
    <property type="entry name" value="YceG"/>
    <property type="match status" value="1"/>
</dbReference>
<keyword evidence="3 7" id="KW-1133">Transmembrane helix</keyword>
<dbReference type="CDD" id="cd08010">
    <property type="entry name" value="MltG_like"/>
    <property type="match status" value="1"/>
</dbReference>